<name>A0A2U3QIX6_9BACT</name>
<dbReference type="OrthoDB" id="9809963at2"/>
<proteinExistence type="predicted"/>
<dbReference type="EMBL" id="OUUY01000099">
    <property type="protein sequence ID" value="SPQ01371.1"/>
    <property type="molecule type" value="Genomic_DNA"/>
</dbReference>
<dbReference type="AlphaFoldDB" id="A0A2U3QIX6"/>
<dbReference type="Pfam" id="PF10865">
    <property type="entry name" value="DUF2703"/>
    <property type="match status" value="1"/>
</dbReference>
<keyword evidence="2" id="KW-1185">Reference proteome</keyword>
<evidence type="ECO:0000313" key="2">
    <source>
        <dbReference type="Proteomes" id="UP000245125"/>
    </source>
</evidence>
<reference evidence="2" key="1">
    <citation type="submission" date="2018-03" db="EMBL/GenBank/DDBJ databases">
        <authorList>
            <person name="Zecchin S."/>
        </authorList>
    </citation>
    <scope>NUCLEOTIDE SEQUENCE [LARGE SCALE GENOMIC DNA]</scope>
</reference>
<gene>
    <name evidence="1" type="ORF">NBG4_510019</name>
</gene>
<evidence type="ECO:0000313" key="1">
    <source>
        <dbReference type="EMBL" id="SPQ01371.1"/>
    </source>
</evidence>
<accession>A0A2U3QIX6</accession>
<organism evidence="1 2">
    <name type="scientific">Candidatus Sulfobium mesophilum</name>
    <dbReference type="NCBI Taxonomy" id="2016548"/>
    <lineage>
        <taxon>Bacteria</taxon>
        <taxon>Pseudomonadati</taxon>
        <taxon>Nitrospirota</taxon>
        <taxon>Nitrospiria</taxon>
        <taxon>Nitrospirales</taxon>
        <taxon>Nitrospiraceae</taxon>
        <taxon>Candidatus Sulfobium</taxon>
    </lineage>
</organism>
<dbReference type="Proteomes" id="UP000245125">
    <property type="component" value="Unassembled WGS sequence"/>
</dbReference>
<sequence>MKTLLIEWQRLLDENKKTCPRCSSTEQEVEKAAASLARELKPFEIHVKLVKRAIKSETFRKDALQSNKIVIAGKTLEEWLGAETGQSACCEVCGDVECRTVEYAYQSHETIPSDLIVKAGLFAAAQVFSMKLPQVQRESPIKILTKKC</sequence>
<protein>
    <recommendedName>
        <fullName evidence="3">Heavy metal sensor signal transduction histidine kinase</fullName>
    </recommendedName>
</protein>
<dbReference type="InterPro" id="IPR021219">
    <property type="entry name" value="DUF2703"/>
</dbReference>
<evidence type="ECO:0008006" key="3">
    <source>
        <dbReference type="Google" id="ProtNLM"/>
    </source>
</evidence>